<protein>
    <submittedName>
        <fullName evidence="2">Uncharacterized protein</fullName>
    </submittedName>
</protein>
<dbReference type="EMBL" id="QXQA01000004">
    <property type="protein sequence ID" value="RIX53464.1"/>
    <property type="molecule type" value="Genomic_DNA"/>
</dbReference>
<gene>
    <name evidence="2" type="ORF">D3P08_08460</name>
</gene>
<feature type="transmembrane region" description="Helical" evidence="1">
    <location>
        <begin position="27"/>
        <end position="46"/>
    </location>
</feature>
<dbReference type="Proteomes" id="UP000266482">
    <property type="component" value="Unassembled WGS sequence"/>
</dbReference>
<evidence type="ECO:0000313" key="3">
    <source>
        <dbReference type="Proteomes" id="UP000266482"/>
    </source>
</evidence>
<keyword evidence="1" id="KW-0472">Membrane</keyword>
<proteinExistence type="predicted"/>
<sequence length="67" mass="7857">MYKRLKHRLDCIRRCDLLKLSDRFSKLLLQLVIALLILVLMSQVALQNDIIRGFMTSADRWEGTPLN</sequence>
<evidence type="ECO:0000256" key="1">
    <source>
        <dbReference type="SAM" id="Phobius"/>
    </source>
</evidence>
<accession>A0A3A1UYW8</accession>
<comment type="caution">
    <text evidence="2">The sequence shown here is derived from an EMBL/GenBank/DDBJ whole genome shotgun (WGS) entry which is preliminary data.</text>
</comment>
<dbReference type="RefSeq" id="WP_119599073.1">
    <property type="nucleotide sequence ID" value="NZ_QXQA01000004.1"/>
</dbReference>
<organism evidence="2 3">
    <name type="scientific">Paenibacillus nanensis</name>
    <dbReference type="NCBI Taxonomy" id="393251"/>
    <lineage>
        <taxon>Bacteria</taxon>
        <taxon>Bacillati</taxon>
        <taxon>Bacillota</taxon>
        <taxon>Bacilli</taxon>
        <taxon>Bacillales</taxon>
        <taxon>Paenibacillaceae</taxon>
        <taxon>Paenibacillus</taxon>
    </lineage>
</organism>
<keyword evidence="1" id="KW-1133">Transmembrane helix</keyword>
<keyword evidence="1" id="KW-0812">Transmembrane</keyword>
<name>A0A3A1UYW8_9BACL</name>
<dbReference type="AlphaFoldDB" id="A0A3A1UYW8"/>
<evidence type="ECO:0000313" key="2">
    <source>
        <dbReference type="EMBL" id="RIX53464.1"/>
    </source>
</evidence>
<reference evidence="2 3" key="1">
    <citation type="submission" date="2018-09" db="EMBL/GenBank/DDBJ databases">
        <title>Paenibacillus aracenensis nov. sp. isolated from a cave in southern Spain.</title>
        <authorList>
            <person name="Jurado V."/>
            <person name="Gutierrez-Patricio S."/>
            <person name="Gonzalez-Pimentel J.L."/>
            <person name="Miller A.Z."/>
            <person name="Laiz L."/>
            <person name="Saiz-Jimenez C."/>
        </authorList>
    </citation>
    <scope>NUCLEOTIDE SEQUENCE [LARGE SCALE GENOMIC DNA]</scope>
    <source>
        <strain evidence="2 3">DSM 22867</strain>
    </source>
</reference>
<keyword evidence="3" id="KW-1185">Reference proteome</keyword>